<reference evidence="1" key="1">
    <citation type="journal article" date="2021" name="Proc. Natl. Acad. Sci. U.S.A.">
        <title>Three genomes in the algal genus Volvox reveal the fate of a haploid sex-determining region after a transition to homothallism.</title>
        <authorList>
            <person name="Yamamoto K."/>
            <person name="Hamaji T."/>
            <person name="Kawai-Toyooka H."/>
            <person name="Matsuzaki R."/>
            <person name="Takahashi F."/>
            <person name="Nishimura Y."/>
            <person name="Kawachi M."/>
            <person name="Noguchi H."/>
            <person name="Minakuchi Y."/>
            <person name="Umen J.G."/>
            <person name="Toyoda A."/>
            <person name="Nozaki H."/>
        </authorList>
    </citation>
    <scope>NUCLEOTIDE SEQUENCE</scope>
    <source>
        <strain evidence="1">NIES-3780</strain>
    </source>
</reference>
<keyword evidence="2" id="KW-1185">Reference proteome</keyword>
<dbReference type="EMBL" id="BNCO01000004">
    <property type="protein sequence ID" value="GIL47437.1"/>
    <property type="molecule type" value="Genomic_DNA"/>
</dbReference>
<name>A0A8J4ETP2_9CHLO</name>
<proteinExistence type="predicted"/>
<evidence type="ECO:0000313" key="2">
    <source>
        <dbReference type="Proteomes" id="UP000747399"/>
    </source>
</evidence>
<dbReference type="Proteomes" id="UP000747399">
    <property type="component" value="Unassembled WGS sequence"/>
</dbReference>
<organism evidence="1 2">
    <name type="scientific">Volvox africanus</name>
    <dbReference type="NCBI Taxonomy" id="51714"/>
    <lineage>
        <taxon>Eukaryota</taxon>
        <taxon>Viridiplantae</taxon>
        <taxon>Chlorophyta</taxon>
        <taxon>core chlorophytes</taxon>
        <taxon>Chlorophyceae</taxon>
        <taxon>CS clade</taxon>
        <taxon>Chlamydomonadales</taxon>
        <taxon>Volvocaceae</taxon>
        <taxon>Volvox</taxon>
    </lineage>
</organism>
<sequence length="159" mass="16758">MPCASRAVCDMELLPSSDEPGVGTDCTLRRLCLRDGRVPSRPPPRFCGDSATAAATVGGRLATWDMPDGSGCATTRLVTRFDDWKPVVAGPAMLASCAGPAGISRACASATERRLGCSTGLLMERRRRLAAFWDVFPVAMRPPCVPSASGRLEAGVWCG</sequence>
<dbReference type="AlphaFoldDB" id="A0A8J4ETP2"/>
<comment type="caution">
    <text evidence="1">The sequence shown here is derived from an EMBL/GenBank/DDBJ whole genome shotgun (WGS) entry which is preliminary data.</text>
</comment>
<evidence type="ECO:0000313" key="1">
    <source>
        <dbReference type="EMBL" id="GIL47437.1"/>
    </source>
</evidence>
<protein>
    <submittedName>
        <fullName evidence="1">Uncharacterized protein</fullName>
    </submittedName>
</protein>
<gene>
    <name evidence="1" type="ORF">Vafri_4252</name>
</gene>
<accession>A0A8J4ETP2</accession>